<evidence type="ECO:0000256" key="5">
    <source>
        <dbReference type="ARBA" id="ARBA00022801"/>
    </source>
</evidence>
<protein>
    <recommendedName>
        <fullName evidence="10">Purine nucleoside phosphorylase</fullName>
    </recommendedName>
</protein>
<evidence type="ECO:0000256" key="6">
    <source>
        <dbReference type="ARBA" id="ARBA00022833"/>
    </source>
</evidence>
<comment type="caution">
    <text evidence="11">The sequence shown here is derived from an EMBL/GenBank/DDBJ whole genome shotgun (WGS) entry which is preliminary data.</text>
</comment>
<keyword evidence="3" id="KW-0808">Transferase</keyword>
<name>A0A4S1CPI7_9BACT</name>
<evidence type="ECO:0000256" key="1">
    <source>
        <dbReference type="ARBA" id="ARBA00000553"/>
    </source>
</evidence>
<dbReference type="PANTHER" id="PTHR30616:SF2">
    <property type="entry name" value="PURINE NUCLEOSIDE PHOSPHORYLASE LACC1"/>
    <property type="match status" value="1"/>
</dbReference>
<dbReference type="SUPFAM" id="SSF64438">
    <property type="entry name" value="CNF1/YfiH-like putative cysteine hydrolases"/>
    <property type="match status" value="1"/>
</dbReference>
<evidence type="ECO:0000256" key="10">
    <source>
        <dbReference type="RuleBase" id="RU361274"/>
    </source>
</evidence>
<dbReference type="Proteomes" id="UP000306416">
    <property type="component" value="Unassembled WGS sequence"/>
</dbReference>
<sequence length="267" mass="28803">MEMQKAGKIQYLKPRFAATRGAVAGFTTRHEGVSRPPYNSLNLGSNTLDSSHNVEGNRSLLARSLGSTLDRFLTVNQVHGTDLLVIDAPNPELSHFLKLECDGIVTNQPGIMIAVCVADCVPILLHDPVRKVVAALHAGWQGTAGNIAGKGVEALVSLFNCDKKDIQAAVGPHIGACCYEVDAPVRDAFKKAGIPWELCATDKGEGKWMLDLGAANRMLLTDAGIAADRVQVSEHCVSCNQELFFSYRRDEGDTGRQVGFIMLDAEQ</sequence>
<comment type="catalytic activity">
    <reaction evidence="8">
        <text>adenosine + phosphate = alpha-D-ribose 1-phosphate + adenine</text>
        <dbReference type="Rhea" id="RHEA:27642"/>
        <dbReference type="ChEBI" id="CHEBI:16335"/>
        <dbReference type="ChEBI" id="CHEBI:16708"/>
        <dbReference type="ChEBI" id="CHEBI:43474"/>
        <dbReference type="ChEBI" id="CHEBI:57720"/>
        <dbReference type="EC" id="2.4.2.1"/>
    </reaction>
    <physiologicalReaction direction="left-to-right" evidence="8">
        <dbReference type="Rhea" id="RHEA:27643"/>
    </physiologicalReaction>
</comment>
<comment type="catalytic activity">
    <reaction evidence="9">
        <text>S-methyl-5'-thioadenosine + phosphate = 5-(methylsulfanyl)-alpha-D-ribose 1-phosphate + adenine</text>
        <dbReference type="Rhea" id="RHEA:11852"/>
        <dbReference type="ChEBI" id="CHEBI:16708"/>
        <dbReference type="ChEBI" id="CHEBI:17509"/>
        <dbReference type="ChEBI" id="CHEBI:43474"/>
        <dbReference type="ChEBI" id="CHEBI:58533"/>
        <dbReference type="EC" id="2.4.2.28"/>
    </reaction>
    <physiologicalReaction direction="left-to-right" evidence="9">
        <dbReference type="Rhea" id="RHEA:11853"/>
    </physiologicalReaction>
</comment>
<organism evidence="11 12">
    <name type="scientific">Geomonas terrae</name>
    <dbReference type="NCBI Taxonomy" id="2562681"/>
    <lineage>
        <taxon>Bacteria</taxon>
        <taxon>Pseudomonadati</taxon>
        <taxon>Thermodesulfobacteriota</taxon>
        <taxon>Desulfuromonadia</taxon>
        <taxon>Geobacterales</taxon>
        <taxon>Geobacteraceae</taxon>
        <taxon>Geomonas</taxon>
    </lineage>
</organism>
<dbReference type="PANTHER" id="PTHR30616">
    <property type="entry name" value="UNCHARACTERIZED PROTEIN YFIH"/>
    <property type="match status" value="1"/>
</dbReference>
<comment type="catalytic activity">
    <reaction evidence="7">
        <text>adenosine + H2O + H(+) = inosine + NH4(+)</text>
        <dbReference type="Rhea" id="RHEA:24408"/>
        <dbReference type="ChEBI" id="CHEBI:15377"/>
        <dbReference type="ChEBI" id="CHEBI:15378"/>
        <dbReference type="ChEBI" id="CHEBI:16335"/>
        <dbReference type="ChEBI" id="CHEBI:17596"/>
        <dbReference type="ChEBI" id="CHEBI:28938"/>
        <dbReference type="EC" id="3.5.4.4"/>
    </reaction>
    <physiologicalReaction direction="left-to-right" evidence="7">
        <dbReference type="Rhea" id="RHEA:24409"/>
    </physiologicalReaction>
</comment>
<dbReference type="InterPro" id="IPR038371">
    <property type="entry name" value="Cu_polyphenol_OxRdtase_sf"/>
</dbReference>
<evidence type="ECO:0000256" key="3">
    <source>
        <dbReference type="ARBA" id="ARBA00022679"/>
    </source>
</evidence>
<evidence type="ECO:0000313" key="12">
    <source>
        <dbReference type="Proteomes" id="UP000306416"/>
    </source>
</evidence>
<comment type="similarity">
    <text evidence="2 10">Belongs to the purine nucleoside phosphorylase YfiH/LACC1 family.</text>
</comment>
<evidence type="ECO:0000256" key="2">
    <source>
        <dbReference type="ARBA" id="ARBA00007353"/>
    </source>
</evidence>
<evidence type="ECO:0000256" key="7">
    <source>
        <dbReference type="ARBA" id="ARBA00047989"/>
    </source>
</evidence>
<dbReference type="GO" id="GO:0016787">
    <property type="term" value="F:hydrolase activity"/>
    <property type="evidence" value="ECO:0007669"/>
    <property type="project" value="UniProtKB-KW"/>
</dbReference>
<dbReference type="NCBIfam" id="TIGR00726">
    <property type="entry name" value="peptidoglycan editing factor PgeF"/>
    <property type="match status" value="1"/>
</dbReference>
<keyword evidence="12" id="KW-1185">Reference proteome</keyword>
<dbReference type="GO" id="GO:0017061">
    <property type="term" value="F:S-methyl-5-thioadenosine phosphorylase activity"/>
    <property type="evidence" value="ECO:0007669"/>
    <property type="project" value="UniProtKB-EC"/>
</dbReference>
<keyword evidence="6" id="KW-0862">Zinc</keyword>
<dbReference type="GO" id="GO:0005507">
    <property type="term" value="F:copper ion binding"/>
    <property type="evidence" value="ECO:0007669"/>
    <property type="project" value="TreeGrafter"/>
</dbReference>
<dbReference type="Pfam" id="PF02578">
    <property type="entry name" value="Cu-oxidase_4"/>
    <property type="match status" value="1"/>
</dbReference>
<evidence type="ECO:0000313" key="11">
    <source>
        <dbReference type="EMBL" id="TGU75236.1"/>
    </source>
</evidence>
<accession>A0A4S1CPI7</accession>
<dbReference type="InterPro" id="IPR011324">
    <property type="entry name" value="Cytotoxic_necrot_fac-like_cat"/>
</dbReference>
<dbReference type="RefSeq" id="WP_135869536.1">
    <property type="nucleotide sequence ID" value="NZ_SRSC01000001.1"/>
</dbReference>
<dbReference type="InterPro" id="IPR003730">
    <property type="entry name" value="Cu_polyphenol_OxRdtase"/>
</dbReference>
<dbReference type="Gene3D" id="3.60.140.10">
    <property type="entry name" value="CNF1/YfiH-like putative cysteine hydrolases"/>
    <property type="match status" value="1"/>
</dbReference>
<gene>
    <name evidence="11" type="primary">pgeF</name>
    <name evidence="11" type="ORF">E4633_07245</name>
</gene>
<dbReference type="CDD" id="cd16833">
    <property type="entry name" value="YfiH"/>
    <property type="match status" value="1"/>
</dbReference>
<proteinExistence type="inferred from homology"/>
<comment type="catalytic activity">
    <reaction evidence="1">
        <text>inosine + phosphate = alpha-D-ribose 1-phosphate + hypoxanthine</text>
        <dbReference type="Rhea" id="RHEA:27646"/>
        <dbReference type="ChEBI" id="CHEBI:17368"/>
        <dbReference type="ChEBI" id="CHEBI:17596"/>
        <dbReference type="ChEBI" id="CHEBI:43474"/>
        <dbReference type="ChEBI" id="CHEBI:57720"/>
        <dbReference type="EC" id="2.4.2.1"/>
    </reaction>
    <physiologicalReaction direction="left-to-right" evidence="1">
        <dbReference type="Rhea" id="RHEA:27647"/>
    </physiologicalReaction>
</comment>
<keyword evidence="5" id="KW-0378">Hydrolase</keyword>
<evidence type="ECO:0000256" key="8">
    <source>
        <dbReference type="ARBA" id="ARBA00048968"/>
    </source>
</evidence>
<dbReference type="EMBL" id="SRSC01000001">
    <property type="protein sequence ID" value="TGU75236.1"/>
    <property type="molecule type" value="Genomic_DNA"/>
</dbReference>
<reference evidence="11 12" key="1">
    <citation type="submission" date="2019-04" db="EMBL/GenBank/DDBJ databases">
        <title>Geobacter oryzae sp. nov., ferric-reducing bacteria isolated from paddy soil.</title>
        <authorList>
            <person name="Xu Z."/>
            <person name="Masuda Y."/>
            <person name="Itoh H."/>
            <person name="Senoo K."/>
        </authorList>
    </citation>
    <scope>NUCLEOTIDE SEQUENCE [LARGE SCALE GENOMIC DNA]</scope>
    <source>
        <strain evidence="11 12">Red111</strain>
    </source>
</reference>
<evidence type="ECO:0000256" key="4">
    <source>
        <dbReference type="ARBA" id="ARBA00022723"/>
    </source>
</evidence>
<evidence type="ECO:0000256" key="9">
    <source>
        <dbReference type="ARBA" id="ARBA00049893"/>
    </source>
</evidence>
<keyword evidence="4" id="KW-0479">Metal-binding</keyword>
<dbReference type="AlphaFoldDB" id="A0A4S1CPI7"/>